<dbReference type="AlphaFoldDB" id="A0A6G9ASJ1"/>
<feature type="chain" id="PRO_5026257149" evidence="1">
    <location>
        <begin position="24"/>
        <end position="433"/>
    </location>
</feature>
<evidence type="ECO:0000259" key="2">
    <source>
        <dbReference type="Pfam" id="PF06439"/>
    </source>
</evidence>
<dbReference type="RefSeq" id="WP_167212735.1">
    <property type="nucleotide sequence ID" value="NZ_CP050063.1"/>
</dbReference>
<dbReference type="Proteomes" id="UP000501802">
    <property type="component" value="Chromosome"/>
</dbReference>
<dbReference type="Pfam" id="PF06439">
    <property type="entry name" value="3keto-disac_hyd"/>
    <property type="match status" value="2"/>
</dbReference>
<dbReference type="KEGG" id="spib:G8759_22435"/>
<dbReference type="InterPro" id="IPR010496">
    <property type="entry name" value="AL/BT2_dom"/>
</dbReference>
<evidence type="ECO:0000313" key="3">
    <source>
        <dbReference type="EMBL" id="QIP15183.1"/>
    </source>
</evidence>
<organism evidence="3 4">
    <name type="scientific">Spirosoma aureum</name>
    <dbReference type="NCBI Taxonomy" id="2692134"/>
    <lineage>
        <taxon>Bacteria</taxon>
        <taxon>Pseudomonadati</taxon>
        <taxon>Bacteroidota</taxon>
        <taxon>Cytophagia</taxon>
        <taxon>Cytophagales</taxon>
        <taxon>Cytophagaceae</taxon>
        <taxon>Spirosoma</taxon>
    </lineage>
</organism>
<gene>
    <name evidence="3" type="ORF">G8759_22435</name>
</gene>
<keyword evidence="4" id="KW-1185">Reference proteome</keyword>
<dbReference type="GO" id="GO:0016787">
    <property type="term" value="F:hydrolase activity"/>
    <property type="evidence" value="ECO:0007669"/>
    <property type="project" value="InterPro"/>
</dbReference>
<feature type="domain" description="3-keto-alpha-glucoside-1,2-lyase/3-keto-2-hydroxy-glucal hydratase" evidence="2">
    <location>
        <begin position="249"/>
        <end position="430"/>
    </location>
</feature>
<proteinExistence type="predicted"/>
<evidence type="ECO:0000313" key="4">
    <source>
        <dbReference type="Proteomes" id="UP000501802"/>
    </source>
</evidence>
<evidence type="ECO:0000256" key="1">
    <source>
        <dbReference type="SAM" id="SignalP"/>
    </source>
</evidence>
<dbReference type="EMBL" id="CP050063">
    <property type="protein sequence ID" value="QIP15183.1"/>
    <property type="molecule type" value="Genomic_DNA"/>
</dbReference>
<reference evidence="3 4" key="1">
    <citation type="submission" date="2020-03" db="EMBL/GenBank/DDBJ databases">
        <authorList>
            <person name="Kim M.K."/>
        </authorList>
    </citation>
    <scope>NUCLEOTIDE SEQUENCE [LARGE SCALE GENOMIC DNA]</scope>
    <source>
        <strain evidence="3 4">BT328</strain>
    </source>
</reference>
<keyword evidence="1" id="KW-0732">Signal</keyword>
<name>A0A6G9ASJ1_9BACT</name>
<sequence>MKNIRNLVLILVTLTLMGLPAKAQKSDGDWEILFNGKDFTGWRHLNGNHKLDVQDGMIVGTTVPGEPNGFLCTEKEFGDFILELDVSIDTTMNNSGIQFRSLSNLDYLNYRLHGFQMEVDPKPQRWSGSIYDEARRGWLYTTELNLPSKTAFKNNAWNHYRIECIGTSNRTWVNGVPVSHLIDDETVKGMIGLQMHSNNPNDPIPPGDHQIRFKNIRIKTQNIKPSPPDDIFIVNLIPNDLSEAEKRAGYRSLFDGKTAQGLTGASNSTFPNSDWVIEQGTLTIKESKRNEKKSVFLKNPYAAFELKFDFRLAEGADSGVKYLLSKAEENAESLEFQIQDDMLPGNVPRGKDLTALGSVKGLAESKQTIFSKRRIGLWSNAMIRVYPDNRVEHWINGFKMAEYKGRSHEKGFIMLENNGLSVSYRSIKIKELR</sequence>
<accession>A0A6G9ASJ1</accession>
<feature type="domain" description="3-keto-alpha-glucoside-1,2-lyase/3-keto-2-hydroxy-glucal hydratase" evidence="2">
    <location>
        <begin position="29"/>
        <end position="219"/>
    </location>
</feature>
<feature type="signal peptide" evidence="1">
    <location>
        <begin position="1"/>
        <end position="23"/>
    </location>
</feature>
<protein>
    <submittedName>
        <fullName evidence="3">DUF1080 domain-containing protein</fullName>
    </submittedName>
</protein>
<dbReference type="Gene3D" id="2.60.120.560">
    <property type="entry name" value="Exo-inulinase, domain 1"/>
    <property type="match status" value="2"/>
</dbReference>